<dbReference type="GeneID" id="89976915"/>
<dbReference type="PANTHER" id="PTHR13887">
    <property type="entry name" value="GLUTATHIONE S-TRANSFERASE KAPPA"/>
    <property type="match status" value="1"/>
</dbReference>
<dbReference type="EMBL" id="JAVRRD010000033">
    <property type="protein sequence ID" value="KAK5045966.1"/>
    <property type="molecule type" value="Genomic_DNA"/>
</dbReference>
<name>A0AAV9MZE7_9EURO</name>
<accession>A0AAV9MZE7</accession>
<dbReference type="InterPro" id="IPR001853">
    <property type="entry name" value="DSBA-like_thioredoxin_dom"/>
</dbReference>
<dbReference type="GO" id="GO:0016491">
    <property type="term" value="F:oxidoreductase activity"/>
    <property type="evidence" value="ECO:0007669"/>
    <property type="project" value="InterPro"/>
</dbReference>
<proteinExistence type="predicted"/>
<gene>
    <name evidence="2" type="ORF">LTR84_008752</name>
</gene>
<dbReference type="Pfam" id="PF01323">
    <property type="entry name" value="DSBA"/>
    <property type="match status" value="1"/>
</dbReference>
<evidence type="ECO:0000313" key="2">
    <source>
        <dbReference type="EMBL" id="KAK5045966.1"/>
    </source>
</evidence>
<dbReference type="SUPFAM" id="SSF52833">
    <property type="entry name" value="Thioredoxin-like"/>
    <property type="match status" value="1"/>
</dbReference>
<reference evidence="2 3" key="1">
    <citation type="submission" date="2023-08" db="EMBL/GenBank/DDBJ databases">
        <title>Black Yeasts Isolated from many extreme environments.</title>
        <authorList>
            <person name="Coleine C."/>
            <person name="Stajich J.E."/>
            <person name="Selbmann L."/>
        </authorList>
    </citation>
    <scope>NUCLEOTIDE SEQUENCE [LARGE SCALE GENOMIC DNA]</scope>
    <source>
        <strain evidence="2 3">CCFEE 5792</strain>
    </source>
</reference>
<comment type="caution">
    <text evidence="2">The sequence shown here is derived from an EMBL/GenBank/DDBJ whole genome shotgun (WGS) entry which is preliminary data.</text>
</comment>
<dbReference type="AlphaFoldDB" id="A0AAV9MZE7"/>
<organism evidence="2 3">
    <name type="scientific">Exophiala bonariae</name>
    <dbReference type="NCBI Taxonomy" id="1690606"/>
    <lineage>
        <taxon>Eukaryota</taxon>
        <taxon>Fungi</taxon>
        <taxon>Dikarya</taxon>
        <taxon>Ascomycota</taxon>
        <taxon>Pezizomycotina</taxon>
        <taxon>Eurotiomycetes</taxon>
        <taxon>Chaetothyriomycetidae</taxon>
        <taxon>Chaetothyriales</taxon>
        <taxon>Herpotrichiellaceae</taxon>
        <taxon>Exophiala</taxon>
    </lineage>
</organism>
<dbReference type="PANTHER" id="PTHR13887:SF52">
    <property type="entry name" value="DSBA-LIKE THIOREDOXIN DOMAIN-CONTAINING PROTEIN"/>
    <property type="match status" value="1"/>
</dbReference>
<feature type="domain" description="DSBA-like thioredoxin" evidence="1">
    <location>
        <begin position="7"/>
        <end position="219"/>
    </location>
</feature>
<dbReference type="InterPro" id="IPR036249">
    <property type="entry name" value="Thioredoxin-like_sf"/>
</dbReference>
<sequence length="227" mass="26108">MTYDSQIAFTLDTICPWTYLAKKRLDEALRRFRQSDQGKEVNFTVKYYPYQLYPEATKEGEDKYEWYKKSRYGNSEEKMKMYMALMTAYGQTAGIDFKFGGTVGNTMDAHRVVQHFQEEKGPEVADKIIQSLYAQYFQQEKHPSTDETLLKATTEAGIPEDEARAFIEDKNDGLIDVKNLVREQTGNGVDSVPTIIFEGKRRDITLVGAKEVEEYEKTLAAIVKESK</sequence>
<dbReference type="Proteomes" id="UP001358417">
    <property type="component" value="Unassembled WGS sequence"/>
</dbReference>
<dbReference type="Gene3D" id="3.40.30.10">
    <property type="entry name" value="Glutaredoxin"/>
    <property type="match status" value="1"/>
</dbReference>
<evidence type="ECO:0000313" key="3">
    <source>
        <dbReference type="Proteomes" id="UP001358417"/>
    </source>
</evidence>
<dbReference type="CDD" id="cd03024">
    <property type="entry name" value="DsbA_FrnE"/>
    <property type="match status" value="1"/>
</dbReference>
<keyword evidence="3" id="KW-1185">Reference proteome</keyword>
<evidence type="ECO:0000259" key="1">
    <source>
        <dbReference type="Pfam" id="PF01323"/>
    </source>
</evidence>
<dbReference type="RefSeq" id="XP_064701571.1">
    <property type="nucleotide sequence ID" value="XM_064852297.1"/>
</dbReference>
<protein>
    <recommendedName>
        <fullName evidence="1">DSBA-like thioredoxin domain-containing protein</fullName>
    </recommendedName>
</protein>